<dbReference type="InterPro" id="IPR011990">
    <property type="entry name" value="TPR-like_helical_dom_sf"/>
</dbReference>
<evidence type="ECO:0000259" key="8">
    <source>
        <dbReference type="Pfam" id="PF14322"/>
    </source>
</evidence>
<dbReference type="SUPFAM" id="SSF48452">
    <property type="entry name" value="TPR-like"/>
    <property type="match status" value="1"/>
</dbReference>
<dbReference type="EMBL" id="FNRP01000015">
    <property type="protein sequence ID" value="SEA84281.1"/>
    <property type="molecule type" value="Genomic_DNA"/>
</dbReference>
<evidence type="ECO:0000256" key="1">
    <source>
        <dbReference type="ARBA" id="ARBA00004442"/>
    </source>
</evidence>
<dbReference type="InterPro" id="IPR012944">
    <property type="entry name" value="SusD_RagB_dom"/>
</dbReference>
<dbReference type="RefSeq" id="WP_074706820.1">
    <property type="nucleotide sequence ID" value="NZ_FNRP01000015.1"/>
</dbReference>
<keyword evidence="3 6" id="KW-0732">Signal</keyword>
<gene>
    <name evidence="9" type="ORF">SAMN04487924_11554</name>
</gene>
<feature type="domain" description="SusD-like N-terminal" evidence="8">
    <location>
        <begin position="86"/>
        <end position="203"/>
    </location>
</feature>
<evidence type="ECO:0000256" key="3">
    <source>
        <dbReference type="ARBA" id="ARBA00022729"/>
    </source>
</evidence>
<organism evidence="9 10">
    <name type="scientific">Bacteroides xylanisolvens</name>
    <dbReference type="NCBI Taxonomy" id="371601"/>
    <lineage>
        <taxon>Bacteria</taxon>
        <taxon>Pseudomonadati</taxon>
        <taxon>Bacteroidota</taxon>
        <taxon>Bacteroidia</taxon>
        <taxon>Bacteroidales</taxon>
        <taxon>Bacteroidaceae</taxon>
        <taxon>Bacteroides</taxon>
    </lineage>
</organism>
<dbReference type="InterPro" id="IPR033985">
    <property type="entry name" value="SusD-like_N"/>
</dbReference>
<reference evidence="9 10" key="1">
    <citation type="submission" date="2016-10" db="EMBL/GenBank/DDBJ databases">
        <authorList>
            <person name="de Groot N.N."/>
        </authorList>
    </citation>
    <scope>NUCLEOTIDE SEQUENCE [LARGE SCALE GENOMIC DNA]</scope>
    <source>
        <strain evidence="9 10">NLAE-zl-G339</strain>
    </source>
</reference>
<dbReference type="AlphaFoldDB" id="A0A1H4EGT3"/>
<evidence type="ECO:0000313" key="9">
    <source>
        <dbReference type="EMBL" id="SEA84281.1"/>
    </source>
</evidence>
<evidence type="ECO:0000256" key="2">
    <source>
        <dbReference type="ARBA" id="ARBA00006275"/>
    </source>
</evidence>
<keyword evidence="4" id="KW-0472">Membrane</keyword>
<accession>A0A1H4EGT3</accession>
<evidence type="ECO:0000313" key="10">
    <source>
        <dbReference type="Proteomes" id="UP000183040"/>
    </source>
</evidence>
<dbReference type="Pfam" id="PF14322">
    <property type="entry name" value="SusD-like_3"/>
    <property type="match status" value="1"/>
</dbReference>
<feature type="chain" id="PRO_5010267351" evidence="6">
    <location>
        <begin position="24"/>
        <end position="469"/>
    </location>
</feature>
<evidence type="ECO:0000259" key="7">
    <source>
        <dbReference type="Pfam" id="PF07980"/>
    </source>
</evidence>
<dbReference type="Gene3D" id="1.25.40.390">
    <property type="match status" value="1"/>
</dbReference>
<evidence type="ECO:0000256" key="5">
    <source>
        <dbReference type="ARBA" id="ARBA00023237"/>
    </source>
</evidence>
<dbReference type="Proteomes" id="UP000183040">
    <property type="component" value="Unassembled WGS sequence"/>
</dbReference>
<dbReference type="Pfam" id="PF07980">
    <property type="entry name" value="SusD_RagB"/>
    <property type="match status" value="1"/>
</dbReference>
<sequence>MKSIYYIFILTLSLLCASCSDFLTEEPISDLTAESFWKTDKDAEVGIVAIYSAFSKAISPGMWDWGELRADNYIPHDKDAFDQKELIYNNIQIDNQAALWTNLYSVISRANAAIKYIPRITMTPKKKNNLQAEAYALRAWAYFYCVRVWGDVPLYTEPIEEISQGIYRDRTDKNTIFQEVILPDLEKAYYLIDKTSTVRTRINVATICALTMDVNAWLHDYEKVVSTMKEKVQTLNKRNWGLSALTPETFAKDWRAIFIEDNQTETPIEVIFKLAYDQLGNGENQSINYFASSQPRVFLSDKIKGLYGILDKRFGSTQWEDIGEGKTQLKKKFWPDGTIFVGTGRVYSDNDLVLYRYADIVLLYAEALNALDRTPEAITELNRTRTRSGENPFYTSDFVSSDEILDAILEERQKEFVGEGKRWFDLVRCNRWKEVMEPINGMNDERKVLFPIHRDHINQNLNLKQNSGY</sequence>
<comment type="similarity">
    <text evidence="2">Belongs to the SusD family.</text>
</comment>
<name>A0A1H4EGT3_9BACE</name>
<evidence type="ECO:0000256" key="6">
    <source>
        <dbReference type="SAM" id="SignalP"/>
    </source>
</evidence>
<evidence type="ECO:0000256" key="4">
    <source>
        <dbReference type="ARBA" id="ARBA00023136"/>
    </source>
</evidence>
<keyword evidence="5" id="KW-0998">Cell outer membrane</keyword>
<comment type="subcellular location">
    <subcellularLocation>
        <location evidence="1">Cell outer membrane</location>
    </subcellularLocation>
</comment>
<feature type="domain" description="RagB/SusD" evidence="7">
    <location>
        <begin position="342"/>
        <end position="469"/>
    </location>
</feature>
<feature type="signal peptide" evidence="6">
    <location>
        <begin position="1"/>
        <end position="23"/>
    </location>
</feature>
<proteinExistence type="inferred from homology"/>
<dbReference type="GO" id="GO:0009279">
    <property type="term" value="C:cell outer membrane"/>
    <property type="evidence" value="ECO:0007669"/>
    <property type="project" value="UniProtKB-SubCell"/>
</dbReference>
<protein>
    <submittedName>
        <fullName evidence="9">Starch-binding associating with outer membrane</fullName>
    </submittedName>
</protein>